<dbReference type="AlphaFoldDB" id="A0A4U6TCW9"/>
<evidence type="ECO:0000313" key="3">
    <source>
        <dbReference type="Proteomes" id="UP000298652"/>
    </source>
</evidence>
<reference evidence="2" key="1">
    <citation type="submission" date="2019-03" db="EMBL/GenBank/DDBJ databases">
        <title>WGS assembly of Setaria viridis.</title>
        <authorList>
            <person name="Huang P."/>
            <person name="Jenkins J."/>
            <person name="Grimwood J."/>
            <person name="Barry K."/>
            <person name="Healey A."/>
            <person name="Mamidi S."/>
            <person name="Sreedasyam A."/>
            <person name="Shu S."/>
            <person name="Feldman M."/>
            <person name="Wu J."/>
            <person name="Yu Y."/>
            <person name="Chen C."/>
            <person name="Johnson J."/>
            <person name="Rokhsar D."/>
            <person name="Baxter I."/>
            <person name="Schmutz J."/>
            <person name="Brutnell T."/>
            <person name="Kellogg E."/>
        </authorList>
    </citation>
    <scope>NUCLEOTIDE SEQUENCE [LARGE SCALE GENOMIC DNA]</scope>
</reference>
<evidence type="ECO:0000313" key="2">
    <source>
        <dbReference type="EMBL" id="TKV99937.1"/>
    </source>
</evidence>
<keyword evidence="3" id="KW-1185">Reference proteome</keyword>
<protein>
    <recommendedName>
        <fullName evidence="4">Bifunctional inhibitor/plant lipid transfer protein/seed storage helical domain-containing protein</fullName>
    </recommendedName>
</protein>
<dbReference type="EMBL" id="CM016559">
    <property type="protein sequence ID" value="TKV99937.1"/>
    <property type="molecule type" value="Genomic_DNA"/>
</dbReference>
<keyword evidence="1" id="KW-0732">Signal</keyword>
<organism evidence="2 3">
    <name type="scientific">Setaria viridis</name>
    <name type="common">Green bristlegrass</name>
    <name type="synonym">Setaria italica subsp. viridis</name>
    <dbReference type="NCBI Taxonomy" id="4556"/>
    <lineage>
        <taxon>Eukaryota</taxon>
        <taxon>Viridiplantae</taxon>
        <taxon>Streptophyta</taxon>
        <taxon>Embryophyta</taxon>
        <taxon>Tracheophyta</taxon>
        <taxon>Spermatophyta</taxon>
        <taxon>Magnoliopsida</taxon>
        <taxon>Liliopsida</taxon>
        <taxon>Poales</taxon>
        <taxon>Poaceae</taxon>
        <taxon>PACMAD clade</taxon>
        <taxon>Panicoideae</taxon>
        <taxon>Panicodae</taxon>
        <taxon>Paniceae</taxon>
        <taxon>Cenchrinae</taxon>
        <taxon>Setaria</taxon>
    </lineage>
</organism>
<dbReference type="OMA" id="HKSPQMN"/>
<gene>
    <name evidence="2" type="ORF">SEVIR_8G076600v2</name>
</gene>
<proteinExistence type="predicted"/>
<dbReference type="Proteomes" id="UP000298652">
    <property type="component" value="Chromosome 8"/>
</dbReference>
<name>A0A4U6TCW9_SETVI</name>
<evidence type="ECO:0000256" key="1">
    <source>
        <dbReference type="SAM" id="SignalP"/>
    </source>
</evidence>
<accession>A0A4U6TCW9</accession>
<sequence length="107" mass="12064">MSHEKVAVLLLLVFTAISTNPVIGTNCSERQKARIMKLCEPYIRKGNLVQLPTRNGPCCLKVRSLQKKDAQMMQCVAGLLNSEDIQKYDATKVKYLSVSCKYRKAML</sequence>
<feature type="signal peptide" evidence="1">
    <location>
        <begin position="1"/>
        <end position="24"/>
    </location>
</feature>
<feature type="chain" id="PRO_5020340600" description="Bifunctional inhibitor/plant lipid transfer protein/seed storage helical domain-containing protein" evidence="1">
    <location>
        <begin position="25"/>
        <end position="107"/>
    </location>
</feature>
<dbReference type="Gramene" id="TKV99937">
    <property type="protein sequence ID" value="TKV99937"/>
    <property type="gene ID" value="SEVIR_8G076600v2"/>
</dbReference>
<evidence type="ECO:0008006" key="4">
    <source>
        <dbReference type="Google" id="ProtNLM"/>
    </source>
</evidence>